<dbReference type="InterPro" id="IPR027839">
    <property type="entry name" value="DUF4432"/>
</dbReference>
<evidence type="ECO:0000313" key="2">
    <source>
        <dbReference type="Proteomes" id="UP001597541"/>
    </source>
</evidence>
<protein>
    <submittedName>
        <fullName evidence="1">DUF4432 family protein</fullName>
    </submittedName>
</protein>
<dbReference type="Proteomes" id="UP001597541">
    <property type="component" value="Unassembled WGS sequence"/>
</dbReference>
<comment type="caution">
    <text evidence="1">The sequence shown here is derived from an EMBL/GenBank/DDBJ whole genome shotgun (WGS) entry which is preliminary data.</text>
</comment>
<evidence type="ECO:0000313" key="1">
    <source>
        <dbReference type="EMBL" id="MFD2613592.1"/>
    </source>
</evidence>
<dbReference type="RefSeq" id="WP_377603618.1">
    <property type="nucleotide sequence ID" value="NZ_JBHUME010000008.1"/>
</dbReference>
<accession>A0ABW5PE02</accession>
<gene>
    <name evidence="1" type="ORF">ACFSUF_14260</name>
</gene>
<reference evidence="2" key="1">
    <citation type="journal article" date="2019" name="Int. J. Syst. Evol. Microbiol.">
        <title>The Global Catalogue of Microorganisms (GCM) 10K type strain sequencing project: providing services to taxonomists for standard genome sequencing and annotation.</title>
        <authorList>
            <consortium name="The Broad Institute Genomics Platform"/>
            <consortium name="The Broad Institute Genome Sequencing Center for Infectious Disease"/>
            <person name="Wu L."/>
            <person name="Ma J."/>
        </authorList>
    </citation>
    <scope>NUCLEOTIDE SEQUENCE [LARGE SCALE GENOMIC DNA]</scope>
    <source>
        <strain evidence="2">KCTC 3950</strain>
    </source>
</reference>
<dbReference type="InterPro" id="IPR014718">
    <property type="entry name" value="GH-type_carb-bd"/>
</dbReference>
<dbReference type="EMBL" id="JBHUME010000008">
    <property type="protein sequence ID" value="MFD2613592.1"/>
    <property type="molecule type" value="Genomic_DNA"/>
</dbReference>
<dbReference type="CDD" id="cd09023">
    <property type="entry name" value="Aldose_epim_Ec_c4013"/>
    <property type="match status" value="1"/>
</dbReference>
<keyword evidence="2" id="KW-1185">Reference proteome</keyword>
<name>A0ABW5PE02_9BACL</name>
<organism evidence="1 2">
    <name type="scientific">Paenibacillus gansuensis</name>
    <dbReference type="NCBI Taxonomy" id="306542"/>
    <lineage>
        <taxon>Bacteria</taxon>
        <taxon>Bacillati</taxon>
        <taxon>Bacillota</taxon>
        <taxon>Bacilli</taxon>
        <taxon>Bacillales</taxon>
        <taxon>Paenibacillaceae</taxon>
        <taxon>Paenibacillus</taxon>
    </lineage>
</organism>
<sequence>MELYGRKWTRRELEARVGRLEQIGGIKRVLGAEGAETGVELIQVRTGAGLSYIVSPTKGLDISLAEFGGSPISWQSPNGDAHPSAYDGEGSGWLRTASGGLLMTCGLSNVGSPSSLQGRTYGMHGRVHHLSASHVCAEGRWDEDHYTMNIRGQVDETSIFGSHLRMYREVRSRLGQNTIEIIDTLENAGYQSAPHMMLYHFNFGFPLLDERTVMQFPSERVNARDKGTPAEGYDIWESPENGYRERVYYHELPQGKDSVHAELYQPAFPVALGTVPLRVRLTWSSKTLPRLVQWKMAGEREHVLGIEPSNCGVEGIAAEQNKGTLTVLQPGGRVRYQLRLDLSSGTAEGSSDL</sequence>
<dbReference type="Gene3D" id="2.70.98.10">
    <property type="match status" value="1"/>
</dbReference>
<proteinExistence type="predicted"/>
<dbReference type="Pfam" id="PF14486">
    <property type="entry name" value="DUF4432"/>
    <property type="match status" value="1"/>
</dbReference>